<evidence type="ECO:0000256" key="5">
    <source>
        <dbReference type="ARBA" id="ARBA00023152"/>
    </source>
</evidence>
<evidence type="ECO:0000256" key="2">
    <source>
        <dbReference type="ARBA" id="ARBA00007422"/>
    </source>
</evidence>
<feature type="active site" description="Electrophile" evidence="7">
    <location>
        <position position="98"/>
    </location>
</feature>
<dbReference type="InterPro" id="IPR000652">
    <property type="entry name" value="Triosephosphate_isomerase"/>
</dbReference>
<dbReference type="OrthoDB" id="9809429at2"/>
<evidence type="ECO:0000256" key="1">
    <source>
        <dbReference type="ARBA" id="ARBA00004680"/>
    </source>
</evidence>
<feature type="active site" description="Proton acceptor" evidence="7">
    <location>
        <position position="170"/>
    </location>
</feature>
<comment type="function">
    <text evidence="7">Involved in the gluconeogenesis. Catalyzes stereospecifically the conversion of dihydroxyacetone phosphate (DHAP) to D-glyceraldehyde-3-phosphate (G3P).</text>
</comment>
<dbReference type="AlphaFoldDB" id="A0A316E727"/>
<dbReference type="GO" id="GO:0004807">
    <property type="term" value="F:triose-phosphate isomerase activity"/>
    <property type="evidence" value="ECO:0007669"/>
    <property type="project" value="UniProtKB-UniRule"/>
</dbReference>
<dbReference type="SUPFAM" id="SSF51351">
    <property type="entry name" value="Triosephosphate isomerase (TIM)"/>
    <property type="match status" value="1"/>
</dbReference>
<comment type="subcellular location">
    <subcellularLocation>
        <location evidence="7 8">Cytoplasm</location>
    </subcellularLocation>
</comment>
<dbReference type="Proteomes" id="UP000245489">
    <property type="component" value="Unassembled WGS sequence"/>
</dbReference>
<dbReference type="InterPro" id="IPR020861">
    <property type="entry name" value="Triosephosphate_isomerase_AS"/>
</dbReference>
<organism evidence="9 10">
    <name type="scientific">Arcicella aurantiaca</name>
    <dbReference type="NCBI Taxonomy" id="591202"/>
    <lineage>
        <taxon>Bacteria</taxon>
        <taxon>Pseudomonadati</taxon>
        <taxon>Bacteroidota</taxon>
        <taxon>Cytophagia</taxon>
        <taxon>Cytophagales</taxon>
        <taxon>Flectobacillaceae</taxon>
        <taxon>Arcicella</taxon>
    </lineage>
</organism>
<keyword evidence="10" id="KW-1185">Reference proteome</keyword>
<dbReference type="GO" id="GO:0005829">
    <property type="term" value="C:cytosol"/>
    <property type="evidence" value="ECO:0007669"/>
    <property type="project" value="TreeGrafter"/>
</dbReference>
<dbReference type="InterPro" id="IPR013785">
    <property type="entry name" value="Aldolase_TIM"/>
</dbReference>
<keyword evidence="4 7" id="KW-0963">Cytoplasm</keyword>
<dbReference type="GO" id="GO:0006094">
    <property type="term" value="P:gluconeogenesis"/>
    <property type="evidence" value="ECO:0007669"/>
    <property type="project" value="UniProtKB-UniRule"/>
</dbReference>
<accession>A0A316E727</accession>
<evidence type="ECO:0000256" key="3">
    <source>
        <dbReference type="ARBA" id="ARBA00022432"/>
    </source>
</evidence>
<comment type="pathway">
    <text evidence="1 7 8">Carbohydrate degradation; glycolysis; D-glyceraldehyde 3-phosphate from glycerone phosphate: step 1/1.</text>
</comment>
<evidence type="ECO:0000313" key="10">
    <source>
        <dbReference type="Proteomes" id="UP000245489"/>
    </source>
</evidence>
<evidence type="ECO:0000256" key="8">
    <source>
        <dbReference type="RuleBase" id="RU363013"/>
    </source>
</evidence>
<reference evidence="9 10" key="1">
    <citation type="submission" date="2018-05" db="EMBL/GenBank/DDBJ databases">
        <title>Genomic Encyclopedia of Archaeal and Bacterial Type Strains, Phase II (KMG-II): from individual species to whole genera.</title>
        <authorList>
            <person name="Goeker M."/>
        </authorList>
    </citation>
    <scope>NUCLEOTIDE SEQUENCE [LARGE SCALE GENOMIC DNA]</scope>
    <source>
        <strain evidence="9 10">DSM 22214</strain>
    </source>
</reference>
<sequence>MRKKIVAGNWKMNKSMEEALILASEVVHMVKDEVNTDVQVIIAPPALYLTTLQKHTEAVANMGIAAQNCSNKASGAYTGEISASMLKSIGATHVILGHSERRQYFNESNEVLAEKVNIVLENGLTPIFCCGETLEQRQAEGFLEFVASQLTDSLFHLSAEEFGKVVIAYEPIWAIGTGLTASSQQAQDMHAYLRGHIAGKYGQEVADNTSILYGGSCNEKNAEELFACPDVDGGLIGGASLKSREFTNIAKSF</sequence>
<comment type="similarity">
    <text evidence="2 7 8">Belongs to the triosephosphate isomerase family.</text>
</comment>
<evidence type="ECO:0000256" key="4">
    <source>
        <dbReference type="ARBA" id="ARBA00022490"/>
    </source>
</evidence>
<evidence type="ECO:0000313" key="9">
    <source>
        <dbReference type="EMBL" id="PWK26211.1"/>
    </source>
</evidence>
<dbReference type="InterPro" id="IPR035990">
    <property type="entry name" value="TIM_sf"/>
</dbReference>
<dbReference type="PROSITE" id="PS51440">
    <property type="entry name" value="TIM_2"/>
    <property type="match status" value="1"/>
</dbReference>
<proteinExistence type="inferred from homology"/>
<dbReference type="FunFam" id="3.20.20.70:FF:000016">
    <property type="entry name" value="Triosephosphate isomerase"/>
    <property type="match status" value="1"/>
</dbReference>
<feature type="binding site" evidence="7">
    <location>
        <begin position="9"/>
        <end position="11"/>
    </location>
    <ligand>
        <name>substrate</name>
    </ligand>
</feature>
<dbReference type="UniPathway" id="UPA00109">
    <property type="reaction ID" value="UER00189"/>
</dbReference>
<keyword evidence="6 7" id="KW-0413">Isomerase</keyword>
<dbReference type="PANTHER" id="PTHR21139:SF42">
    <property type="entry name" value="TRIOSEPHOSPHATE ISOMERASE"/>
    <property type="match status" value="1"/>
</dbReference>
<feature type="binding site" evidence="7">
    <location>
        <begin position="237"/>
        <end position="238"/>
    </location>
    <ligand>
        <name>substrate</name>
    </ligand>
</feature>
<feature type="binding site" evidence="7">
    <location>
        <position position="176"/>
    </location>
    <ligand>
        <name>substrate</name>
    </ligand>
</feature>
<keyword evidence="3 7" id="KW-0312">Gluconeogenesis</keyword>
<dbReference type="Pfam" id="PF00121">
    <property type="entry name" value="TIM"/>
    <property type="match status" value="1"/>
</dbReference>
<dbReference type="EMBL" id="QGGO01000013">
    <property type="protein sequence ID" value="PWK26211.1"/>
    <property type="molecule type" value="Genomic_DNA"/>
</dbReference>
<dbReference type="PANTHER" id="PTHR21139">
    <property type="entry name" value="TRIOSEPHOSPHATE ISOMERASE"/>
    <property type="match status" value="1"/>
</dbReference>
<evidence type="ECO:0000256" key="7">
    <source>
        <dbReference type="HAMAP-Rule" id="MF_00147"/>
    </source>
</evidence>
<dbReference type="GO" id="GO:0046166">
    <property type="term" value="P:glyceraldehyde-3-phosphate biosynthetic process"/>
    <property type="evidence" value="ECO:0007669"/>
    <property type="project" value="TreeGrafter"/>
</dbReference>
<dbReference type="RefSeq" id="WP_109743415.1">
    <property type="nucleotide sequence ID" value="NZ_QGGO01000013.1"/>
</dbReference>
<comment type="subunit">
    <text evidence="7 8">Homodimer.</text>
</comment>
<protein>
    <recommendedName>
        <fullName evidence="7 8">Triosephosphate isomerase</fullName>
        <shortName evidence="7">TIM</shortName>
        <shortName evidence="7">TPI</shortName>
        <ecNumber evidence="7 8">5.3.1.1</ecNumber>
    </recommendedName>
    <alternativeName>
        <fullName evidence="7">Triose-phosphate isomerase</fullName>
    </alternativeName>
</protein>
<dbReference type="NCBIfam" id="TIGR00419">
    <property type="entry name" value="tim"/>
    <property type="match status" value="1"/>
</dbReference>
<dbReference type="Gene3D" id="3.20.20.70">
    <property type="entry name" value="Aldolase class I"/>
    <property type="match status" value="1"/>
</dbReference>
<name>A0A316E727_9BACT</name>
<feature type="binding site" evidence="7">
    <location>
        <position position="216"/>
    </location>
    <ligand>
        <name>substrate</name>
    </ligand>
</feature>
<gene>
    <name evidence="7" type="primary">tpiA</name>
    <name evidence="9" type="ORF">LV89_02692</name>
</gene>
<comment type="catalytic activity">
    <reaction evidence="7 8">
        <text>D-glyceraldehyde 3-phosphate = dihydroxyacetone phosphate</text>
        <dbReference type="Rhea" id="RHEA:18585"/>
        <dbReference type="ChEBI" id="CHEBI:57642"/>
        <dbReference type="ChEBI" id="CHEBI:59776"/>
        <dbReference type="EC" id="5.3.1.1"/>
    </reaction>
</comment>
<dbReference type="GO" id="GO:0019563">
    <property type="term" value="P:glycerol catabolic process"/>
    <property type="evidence" value="ECO:0007669"/>
    <property type="project" value="TreeGrafter"/>
</dbReference>
<dbReference type="InterPro" id="IPR022896">
    <property type="entry name" value="TrioseP_Isoase_bac/euk"/>
</dbReference>
<dbReference type="EC" id="5.3.1.1" evidence="7 8"/>
<dbReference type="PROSITE" id="PS00171">
    <property type="entry name" value="TIM_1"/>
    <property type="match status" value="1"/>
</dbReference>
<dbReference type="GO" id="GO:0006096">
    <property type="term" value="P:glycolytic process"/>
    <property type="evidence" value="ECO:0007669"/>
    <property type="project" value="UniProtKB-UniRule"/>
</dbReference>
<evidence type="ECO:0000256" key="6">
    <source>
        <dbReference type="ARBA" id="ARBA00023235"/>
    </source>
</evidence>
<dbReference type="HAMAP" id="MF_00147_B">
    <property type="entry name" value="TIM_B"/>
    <property type="match status" value="1"/>
</dbReference>
<comment type="pathway">
    <text evidence="7 8">Carbohydrate biosynthesis; gluconeogenesis.</text>
</comment>
<keyword evidence="5 7" id="KW-0324">Glycolysis</keyword>
<dbReference type="CDD" id="cd00311">
    <property type="entry name" value="TIM"/>
    <property type="match status" value="1"/>
</dbReference>
<dbReference type="UniPathway" id="UPA00138"/>
<comment type="caution">
    <text evidence="9">The sequence shown here is derived from an EMBL/GenBank/DDBJ whole genome shotgun (WGS) entry which is preliminary data.</text>
</comment>